<evidence type="ECO:0008006" key="5">
    <source>
        <dbReference type="Google" id="ProtNLM"/>
    </source>
</evidence>
<sequence length="69" mass="7438">MSMVTLVVVTATGAVAALHVRTEWAWARVSGLIMRVLETTDPLPPSLPPAELLKESSMIESESHHDTLG</sequence>
<keyword evidence="4" id="KW-1185">Reference proteome</keyword>
<gene>
    <name evidence="3" type="ORF">E2C01_085923</name>
</gene>
<reference evidence="3 4" key="1">
    <citation type="submission" date="2019-05" db="EMBL/GenBank/DDBJ databases">
        <title>Another draft genome of Portunus trituberculatus and its Hox gene families provides insights of decapod evolution.</title>
        <authorList>
            <person name="Jeong J.-H."/>
            <person name="Song I."/>
            <person name="Kim S."/>
            <person name="Choi T."/>
            <person name="Kim D."/>
            <person name="Ryu S."/>
            <person name="Kim W."/>
        </authorList>
    </citation>
    <scope>NUCLEOTIDE SEQUENCE [LARGE SCALE GENOMIC DNA]</scope>
    <source>
        <tissue evidence="3">Muscle</tissue>
    </source>
</reference>
<accession>A0A5B7J7Y5</accession>
<dbReference type="EMBL" id="VSRR010086020">
    <property type="protein sequence ID" value="MPC90919.1"/>
    <property type="molecule type" value="Genomic_DNA"/>
</dbReference>
<feature type="signal peptide" evidence="2">
    <location>
        <begin position="1"/>
        <end position="17"/>
    </location>
</feature>
<dbReference type="AlphaFoldDB" id="A0A5B7J7Y5"/>
<name>A0A5B7J7Y5_PORTR</name>
<evidence type="ECO:0000313" key="3">
    <source>
        <dbReference type="EMBL" id="MPC90919.1"/>
    </source>
</evidence>
<feature type="region of interest" description="Disordered" evidence="1">
    <location>
        <begin position="44"/>
        <end position="69"/>
    </location>
</feature>
<evidence type="ECO:0000256" key="1">
    <source>
        <dbReference type="SAM" id="MobiDB-lite"/>
    </source>
</evidence>
<dbReference type="Proteomes" id="UP000324222">
    <property type="component" value="Unassembled WGS sequence"/>
</dbReference>
<proteinExistence type="predicted"/>
<keyword evidence="2" id="KW-0732">Signal</keyword>
<evidence type="ECO:0000313" key="4">
    <source>
        <dbReference type="Proteomes" id="UP000324222"/>
    </source>
</evidence>
<feature type="chain" id="PRO_5022801670" description="Secreted protein" evidence="2">
    <location>
        <begin position="18"/>
        <end position="69"/>
    </location>
</feature>
<organism evidence="3 4">
    <name type="scientific">Portunus trituberculatus</name>
    <name type="common">Swimming crab</name>
    <name type="synonym">Neptunus trituberculatus</name>
    <dbReference type="NCBI Taxonomy" id="210409"/>
    <lineage>
        <taxon>Eukaryota</taxon>
        <taxon>Metazoa</taxon>
        <taxon>Ecdysozoa</taxon>
        <taxon>Arthropoda</taxon>
        <taxon>Crustacea</taxon>
        <taxon>Multicrustacea</taxon>
        <taxon>Malacostraca</taxon>
        <taxon>Eumalacostraca</taxon>
        <taxon>Eucarida</taxon>
        <taxon>Decapoda</taxon>
        <taxon>Pleocyemata</taxon>
        <taxon>Brachyura</taxon>
        <taxon>Eubrachyura</taxon>
        <taxon>Portunoidea</taxon>
        <taxon>Portunidae</taxon>
        <taxon>Portuninae</taxon>
        <taxon>Portunus</taxon>
    </lineage>
</organism>
<comment type="caution">
    <text evidence="3">The sequence shown here is derived from an EMBL/GenBank/DDBJ whole genome shotgun (WGS) entry which is preliminary data.</text>
</comment>
<protein>
    <recommendedName>
        <fullName evidence="5">Secreted protein</fullName>
    </recommendedName>
</protein>
<evidence type="ECO:0000256" key="2">
    <source>
        <dbReference type="SAM" id="SignalP"/>
    </source>
</evidence>